<name>A0A0A0KAB5_CUCSA</name>
<organism evidence="1 2">
    <name type="scientific">Cucumis sativus</name>
    <name type="common">Cucumber</name>
    <dbReference type="NCBI Taxonomy" id="3659"/>
    <lineage>
        <taxon>Eukaryota</taxon>
        <taxon>Viridiplantae</taxon>
        <taxon>Streptophyta</taxon>
        <taxon>Embryophyta</taxon>
        <taxon>Tracheophyta</taxon>
        <taxon>Spermatophyta</taxon>
        <taxon>Magnoliopsida</taxon>
        <taxon>eudicotyledons</taxon>
        <taxon>Gunneridae</taxon>
        <taxon>Pentapetalae</taxon>
        <taxon>rosids</taxon>
        <taxon>fabids</taxon>
        <taxon>Cucurbitales</taxon>
        <taxon>Cucurbitaceae</taxon>
        <taxon>Benincaseae</taxon>
        <taxon>Cucumis</taxon>
    </lineage>
</organism>
<reference evidence="1 2" key="1">
    <citation type="journal article" date="2009" name="Nat. Genet.">
        <title>The genome of the cucumber, Cucumis sativus L.</title>
        <authorList>
            <person name="Huang S."/>
            <person name="Li R."/>
            <person name="Zhang Z."/>
            <person name="Li L."/>
            <person name="Gu X."/>
            <person name="Fan W."/>
            <person name="Lucas W.J."/>
            <person name="Wang X."/>
            <person name="Xie B."/>
            <person name="Ni P."/>
            <person name="Ren Y."/>
            <person name="Zhu H."/>
            <person name="Li J."/>
            <person name="Lin K."/>
            <person name="Jin W."/>
            <person name="Fei Z."/>
            <person name="Li G."/>
            <person name="Staub J."/>
            <person name="Kilian A."/>
            <person name="van der Vossen E.A."/>
            <person name="Wu Y."/>
            <person name="Guo J."/>
            <person name="He J."/>
            <person name="Jia Z."/>
            <person name="Ren Y."/>
            <person name="Tian G."/>
            <person name="Lu Y."/>
            <person name="Ruan J."/>
            <person name="Qian W."/>
            <person name="Wang M."/>
            <person name="Huang Q."/>
            <person name="Li B."/>
            <person name="Xuan Z."/>
            <person name="Cao J."/>
            <person name="Asan"/>
            <person name="Wu Z."/>
            <person name="Zhang J."/>
            <person name="Cai Q."/>
            <person name="Bai Y."/>
            <person name="Zhao B."/>
            <person name="Han Y."/>
            <person name="Li Y."/>
            <person name="Li X."/>
            <person name="Wang S."/>
            <person name="Shi Q."/>
            <person name="Liu S."/>
            <person name="Cho W.K."/>
            <person name="Kim J.Y."/>
            <person name="Xu Y."/>
            <person name="Heller-Uszynska K."/>
            <person name="Miao H."/>
            <person name="Cheng Z."/>
            <person name="Zhang S."/>
            <person name="Wu J."/>
            <person name="Yang Y."/>
            <person name="Kang H."/>
            <person name="Li M."/>
            <person name="Liang H."/>
            <person name="Ren X."/>
            <person name="Shi Z."/>
            <person name="Wen M."/>
            <person name="Jian M."/>
            <person name="Yang H."/>
            <person name="Zhang G."/>
            <person name="Yang Z."/>
            <person name="Chen R."/>
            <person name="Liu S."/>
            <person name="Li J."/>
            <person name="Ma L."/>
            <person name="Liu H."/>
            <person name="Zhou Y."/>
            <person name="Zhao J."/>
            <person name="Fang X."/>
            <person name="Li G."/>
            <person name="Fang L."/>
            <person name="Li Y."/>
            <person name="Liu D."/>
            <person name="Zheng H."/>
            <person name="Zhang Y."/>
            <person name="Qin N."/>
            <person name="Li Z."/>
            <person name="Yang G."/>
            <person name="Yang S."/>
            <person name="Bolund L."/>
            <person name="Kristiansen K."/>
            <person name="Zheng H."/>
            <person name="Li S."/>
            <person name="Zhang X."/>
            <person name="Yang H."/>
            <person name="Wang J."/>
            <person name="Sun R."/>
            <person name="Zhang B."/>
            <person name="Jiang S."/>
            <person name="Wang J."/>
            <person name="Du Y."/>
            <person name="Li S."/>
        </authorList>
    </citation>
    <scope>NUCLEOTIDE SEQUENCE [LARGE SCALE GENOMIC DNA]</scope>
    <source>
        <strain evidence="2">cv. 9930</strain>
    </source>
</reference>
<dbReference type="AlphaFoldDB" id="A0A0A0KAB5"/>
<evidence type="ECO:0000313" key="1">
    <source>
        <dbReference type="EMBL" id="KGN45779.1"/>
    </source>
</evidence>
<reference evidence="1 2" key="3">
    <citation type="journal article" date="2010" name="BMC Genomics">
        <title>Transcriptome sequencing and comparative analysis of cucumber flowers with different sex types.</title>
        <authorList>
            <person name="Guo S."/>
            <person name="Zheng Y."/>
            <person name="Joung J.G."/>
            <person name="Liu S."/>
            <person name="Zhang Z."/>
            <person name="Crasta O.R."/>
            <person name="Sobral B.W."/>
            <person name="Xu Y."/>
            <person name="Huang S."/>
            <person name="Fei Z."/>
        </authorList>
    </citation>
    <scope>NUCLEOTIDE SEQUENCE [LARGE SCALE GENOMIC DNA]</scope>
    <source>
        <strain evidence="2">cv. 9930</strain>
    </source>
</reference>
<evidence type="ECO:0000313" key="2">
    <source>
        <dbReference type="Proteomes" id="UP000029981"/>
    </source>
</evidence>
<reference evidence="1 2" key="2">
    <citation type="journal article" date="2009" name="PLoS ONE">
        <title>An integrated genetic and cytogenetic map of the cucumber genome.</title>
        <authorList>
            <person name="Ren Y."/>
            <person name="Zhang Z."/>
            <person name="Liu J."/>
            <person name="Staub J.E."/>
            <person name="Han Y."/>
            <person name="Cheng Z."/>
            <person name="Li X."/>
            <person name="Lu J."/>
            <person name="Miao H."/>
            <person name="Kang H."/>
            <person name="Xie B."/>
            <person name="Gu X."/>
            <person name="Wang X."/>
            <person name="Du Y."/>
            <person name="Jin W."/>
            <person name="Huang S."/>
        </authorList>
    </citation>
    <scope>NUCLEOTIDE SEQUENCE [LARGE SCALE GENOMIC DNA]</scope>
    <source>
        <strain evidence="2">cv. 9930</strain>
    </source>
</reference>
<gene>
    <name evidence="1" type="ORF">Csa_6G011050</name>
</gene>
<dbReference type="Gramene" id="KGN45779">
    <property type="protein sequence ID" value="KGN45779"/>
    <property type="gene ID" value="Csa_6G011050"/>
</dbReference>
<dbReference type="EMBL" id="CM002927">
    <property type="protein sequence ID" value="KGN45779.1"/>
    <property type="molecule type" value="Genomic_DNA"/>
</dbReference>
<accession>A0A0A0KAB5</accession>
<dbReference type="Proteomes" id="UP000029981">
    <property type="component" value="Chromosome 6"/>
</dbReference>
<proteinExistence type="predicted"/>
<protein>
    <submittedName>
        <fullName evidence="1">Uncharacterized protein</fullName>
    </submittedName>
</protein>
<sequence length="79" mass="8724">MGEMNRGKFGSVFALLTDRLKSSLFQHRPRGSIRIHFPPQHWTFFDSSHSDTATSTSEKLSASASHLLTSALTASTSEK</sequence>
<keyword evidence="2" id="KW-1185">Reference proteome</keyword>
<reference evidence="1 2" key="4">
    <citation type="journal article" date="2011" name="BMC Genomics">
        <title>RNA-Seq improves annotation of protein-coding genes in the cucumber genome.</title>
        <authorList>
            <person name="Li Z."/>
            <person name="Zhang Z."/>
            <person name="Yan P."/>
            <person name="Huang S."/>
            <person name="Fei Z."/>
            <person name="Lin K."/>
        </authorList>
    </citation>
    <scope>NUCLEOTIDE SEQUENCE [LARGE SCALE GENOMIC DNA]</scope>
    <source>
        <strain evidence="2">cv. 9930</strain>
    </source>
</reference>